<keyword evidence="2" id="KW-1185">Reference proteome</keyword>
<evidence type="ECO:0000313" key="2">
    <source>
        <dbReference type="Proteomes" id="UP000238312"/>
    </source>
</evidence>
<comment type="caution">
    <text evidence="1">The sequence shown here is derived from an EMBL/GenBank/DDBJ whole genome shotgun (WGS) entry which is preliminary data.</text>
</comment>
<dbReference type="OrthoDB" id="3541267at2"/>
<dbReference type="AlphaFoldDB" id="A0A2T0N2J0"/>
<evidence type="ECO:0000313" key="1">
    <source>
        <dbReference type="EMBL" id="PRX66149.1"/>
    </source>
</evidence>
<organism evidence="1 2">
    <name type="scientific">Nonomuraea fuscirosea</name>
    <dbReference type="NCBI Taxonomy" id="1291556"/>
    <lineage>
        <taxon>Bacteria</taxon>
        <taxon>Bacillati</taxon>
        <taxon>Actinomycetota</taxon>
        <taxon>Actinomycetes</taxon>
        <taxon>Streptosporangiales</taxon>
        <taxon>Streptosporangiaceae</taxon>
        <taxon>Nonomuraea</taxon>
    </lineage>
</organism>
<dbReference type="EMBL" id="PVNG01000006">
    <property type="protein sequence ID" value="PRX66149.1"/>
    <property type="molecule type" value="Genomic_DNA"/>
</dbReference>
<name>A0A2T0N2J0_9ACTN</name>
<gene>
    <name evidence="1" type="ORF">B0I32_106285</name>
</gene>
<sequence length="121" mass="13427">MVKPGDWLANARVRASIVREVLAVRERQHREHGQQQYPDHATYSREEFQYLQLLAQAERQINADPELKSWPSILLEQVYGALAADELASLRAGLIQSAAVITAWVEDIDTRTTVGGGGDGS</sequence>
<protein>
    <submittedName>
        <fullName evidence="1">Uncharacterized protein</fullName>
    </submittedName>
</protein>
<proteinExistence type="predicted"/>
<dbReference type="RefSeq" id="WP_106239763.1">
    <property type="nucleotide sequence ID" value="NZ_PVNG01000006.1"/>
</dbReference>
<accession>A0A2T0N2J0</accession>
<dbReference type="Proteomes" id="UP000238312">
    <property type="component" value="Unassembled WGS sequence"/>
</dbReference>
<reference evidence="1 2" key="1">
    <citation type="submission" date="2018-03" db="EMBL/GenBank/DDBJ databases">
        <title>Genomic Encyclopedia of Type Strains, Phase III (KMG-III): the genomes of soil and plant-associated and newly described type strains.</title>
        <authorList>
            <person name="Whitman W."/>
        </authorList>
    </citation>
    <scope>NUCLEOTIDE SEQUENCE [LARGE SCALE GENOMIC DNA]</scope>
    <source>
        <strain evidence="1 2">CGMCC 4.7104</strain>
    </source>
</reference>